<dbReference type="InParanoid" id="A0A2T3AP30"/>
<name>A0A2T3AP30_AMORE</name>
<proteinExistence type="predicted"/>
<accession>A0A2T3AP30</accession>
<dbReference type="RefSeq" id="XP_024716417.1">
    <property type="nucleotide sequence ID" value="XM_024864085.1"/>
</dbReference>
<evidence type="ECO:0000313" key="2">
    <source>
        <dbReference type="Proteomes" id="UP000241818"/>
    </source>
</evidence>
<reference evidence="1 2" key="1">
    <citation type="journal article" date="2018" name="New Phytol.">
        <title>Comparative genomics and transcriptomics depict ericoid mycorrhizal fungi as versatile saprotrophs and plant mutualists.</title>
        <authorList>
            <person name="Martino E."/>
            <person name="Morin E."/>
            <person name="Grelet G.A."/>
            <person name="Kuo A."/>
            <person name="Kohler A."/>
            <person name="Daghino S."/>
            <person name="Barry K.W."/>
            <person name="Cichocki N."/>
            <person name="Clum A."/>
            <person name="Dockter R.B."/>
            <person name="Hainaut M."/>
            <person name="Kuo R.C."/>
            <person name="LaButti K."/>
            <person name="Lindahl B.D."/>
            <person name="Lindquist E.A."/>
            <person name="Lipzen A."/>
            <person name="Khouja H.R."/>
            <person name="Magnuson J."/>
            <person name="Murat C."/>
            <person name="Ohm R.A."/>
            <person name="Singer S.W."/>
            <person name="Spatafora J.W."/>
            <person name="Wang M."/>
            <person name="Veneault-Fourrey C."/>
            <person name="Henrissat B."/>
            <person name="Grigoriev I.V."/>
            <person name="Martin F.M."/>
            <person name="Perotto S."/>
        </authorList>
    </citation>
    <scope>NUCLEOTIDE SEQUENCE [LARGE SCALE GENOMIC DNA]</scope>
    <source>
        <strain evidence="1 2">ATCC 22711</strain>
    </source>
</reference>
<dbReference type="AlphaFoldDB" id="A0A2T3AP30"/>
<evidence type="ECO:0000313" key="1">
    <source>
        <dbReference type="EMBL" id="PSS06687.1"/>
    </source>
</evidence>
<organism evidence="1 2">
    <name type="scientific">Amorphotheca resinae ATCC 22711</name>
    <dbReference type="NCBI Taxonomy" id="857342"/>
    <lineage>
        <taxon>Eukaryota</taxon>
        <taxon>Fungi</taxon>
        <taxon>Dikarya</taxon>
        <taxon>Ascomycota</taxon>
        <taxon>Pezizomycotina</taxon>
        <taxon>Leotiomycetes</taxon>
        <taxon>Helotiales</taxon>
        <taxon>Amorphothecaceae</taxon>
        <taxon>Amorphotheca</taxon>
    </lineage>
</organism>
<keyword evidence="2" id="KW-1185">Reference proteome</keyword>
<gene>
    <name evidence="1" type="ORF">M430DRAFT_194767</name>
</gene>
<dbReference type="Proteomes" id="UP000241818">
    <property type="component" value="Unassembled WGS sequence"/>
</dbReference>
<dbReference type="GeneID" id="36572166"/>
<sequence length="66" mass="7261">MWRGRPLPRSTKPRAVSPIGPVHRTKYVTWAFVEFAARCPPDVQKDTRIVAVCGIPDFGAASNGPQ</sequence>
<protein>
    <submittedName>
        <fullName evidence="1">Uncharacterized protein</fullName>
    </submittedName>
</protein>
<dbReference type="EMBL" id="KZ679020">
    <property type="protein sequence ID" value="PSS06687.1"/>
    <property type="molecule type" value="Genomic_DNA"/>
</dbReference>